<accession>A0A443QYC7</accession>
<dbReference type="Proteomes" id="UP000285301">
    <property type="component" value="Unassembled WGS sequence"/>
</dbReference>
<feature type="repeat" description="TPR" evidence="5">
    <location>
        <begin position="90"/>
        <end position="123"/>
    </location>
</feature>
<evidence type="ECO:0000256" key="4">
    <source>
        <dbReference type="ARBA" id="ARBA00040133"/>
    </source>
</evidence>
<protein>
    <recommendedName>
        <fullName evidence="4">RNA polymerase II-associated protein 3</fullName>
    </recommendedName>
</protein>
<evidence type="ECO:0000313" key="9">
    <source>
        <dbReference type="Proteomes" id="UP000285301"/>
    </source>
</evidence>
<organism evidence="7 9">
    <name type="scientific">Dinothrombium tinctorium</name>
    <dbReference type="NCBI Taxonomy" id="1965070"/>
    <lineage>
        <taxon>Eukaryota</taxon>
        <taxon>Metazoa</taxon>
        <taxon>Ecdysozoa</taxon>
        <taxon>Arthropoda</taxon>
        <taxon>Chelicerata</taxon>
        <taxon>Arachnida</taxon>
        <taxon>Acari</taxon>
        <taxon>Acariformes</taxon>
        <taxon>Trombidiformes</taxon>
        <taxon>Prostigmata</taxon>
        <taxon>Anystina</taxon>
        <taxon>Parasitengona</taxon>
        <taxon>Trombidioidea</taxon>
        <taxon>Trombidiidae</taxon>
        <taxon>Dinothrombium</taxon>
    </lineage>
</organism>
<sequence length="295" mass="34106">MDFRVAKREEKSTLSVSPPLNLASVHFQGNDYFKKGLYKEAIDCYTNAITFDDSSELLFGNRAQCYLNLNMPLEAERDCCQALSKNPVFVKALYRRGIARKQLHRYNQALNDFEHVLKLDSNNKQAKSEIEAIKRLLQSSVNIEIKPISKSSAFRSKQPLINVPIEEVDMKKFPIALPNNMPTTSYQFYRDWKELRGENIDLKLQYLLNIGAINLSKIFSNSIEPEMFCEILPILEQCNDNYFVYTLLSNFTKISRFGSLVLFLQKPDKEILRRIISKILKNGNNVDDLLACYHL</sequence>
<dbReference type="SMART" id="SM00028">
    <property type="entry name" value="TPR"/>
    <property type="match status" value="3"/>
</dbReference>
<evidence type="ECO:0000313" key="7">
    <source>
        <dbReference type="EMBL" id="RWS08032.1"/>
    </source>
</evidence>
<evidence type="ECO:0000256" key="1">
    <source>
        <dbReference type="ARBA" id="ARBA00022737"/>
    </source>
</evidence>
<reference evidence="7" key="2">
    <citation type="submission" date="2018-11" db="EMBL/GenBank/DDBJ databases">
        <title>Trombidioid mite genomics.</title>
        <authorList>
            <person name="Dong X."/>
        </authorList>
    </citation>
    <scope>NUCLEOTIDE SEQUENCE</scope>
    <source>
        <strain evidence="7">UoL-WK</strain>
    </source>
</reference>
<dbReference type="Pfam" id="PF00515">
    <property type="entry name" value="TPR_1"/>
    <property type="match status" value="1"/>
</dbReference>
<dbReference type="EMBL" id="NCKU01003173">
    <property type="protein sequence ID" value="RWS08032.1"/>
    <property type="molecule type" value="Genomic_DNA"/>
</dbReference>
<evidence type="ECO:0000256" key="5">
    <source>
        <dbReference type="PROSITE-ProRule" id="PRU00339"/>
    </source>
</evidence>
<dbReference type="AlphaFoldDB" id="A0A443QYC7"/>
<evidence type="ECO:0000313" key="8">
    <source>
        <dbReference type="EMBL" id="RWS08158.1"/>
    </source>
</evidence>
<dbReference type="InterPro" id="IPR025986">
    <property type="entry name" value="RPAP3-like_C"/>
</dbReference>
<keyword evidence="9" id="KW-1185">Reference proteome</keyword>
<proteinExistence type="inferred from homology"/>
<evidence type="ECO:0000256" key="3">
    <source>
        <dbReference type="ARBA" id="ARBA00038275"/>
    </source>
</evidence>
<gene>
    <name evidence="8" type="ORF">B4U79_17804</name>
    <name evidence="7" type="ORF">B4U79_17816</name>
</gene>
<dbReference type="EMBL" id="NCKU01003110">
    <property type="protein sequence ID" value="RWS08158.1"/>
    <property type="molecule type" value="Genomic_DNA"/>
</dbReference>
<dbReference type="Pfam" id="PF13877">
    <property type="entry name" value="RPAP3_C"/>
    <property type="match status" value="1"/>
</dbReference>
<keyword evidence="1" id="KW-0677">Repeat</keyword>
<comment type="caution">
    <text evidence="7">The sequence shown here is derived from an EMBL/GenBank/DDBJ whole genome shotgun (WGS) entry which is preliminary data.</text>
</comment>
<reference evidence="7 9" key="1">
    <citation type="journal article" date="2018" name="Gigascience">
        <title>Genomes of trombidid mites reveal novel predicted allergens and laterally-transferred genes associated with secondary metabolism.</title>
        <authorList>
            <person name="Dong X."/>
            <person name="Chaisiri K."/>
            <person name="Xia D."/>
            <person name="Armstrong S.D."/>
            <person name="Fang Y."/>
            <person name="Donnelly M.J."/>
            <person name="Kadowaki T."/>
            <person name="McGarry J.W."/>
            <person name="Darby A.C."/>
            <person name="Makepeace B.L."/>
        </authorList>
    </citation>
    <scope>NUCLEOTIDE SEQUENCE [LARGE SCALE GENOMIC DNA]</scope>
    <source>
        <strain evidence="7">UoL-WK</strain>
    </source>
</reference>
<dbReference type="Gene3D" id="1.25.40.10">
    <property type="entry name" value="Tetratricopeptide repeat domain"/>
    <property type="match status" value="1"/>
</dbReference>
<evidence type="ECO:0000256" key="2">
    <source>
        <dbReference type="ARBA" id="ARBA00022803"/>
    </source>
</evidence>
<dbReference type="PANTHER" id="PTHR46423">
    <property type="entry name" value="RNA POLYMERASE II-ASSOCIATED PROTEIN 3"/>
    <property type="match status" value="1"/>
</dbReference>
<feature type="domain" description="RNA-polymerase II-associated protein 3-like C-terminal" evidence="6">
    <location>
        <begin position="182"/>
        <end position="269"/>
    </location>
</feature>
<dbReference type="PANTHER" id="PTHR46423:SF1">
    <property type="entry name" value="RNA POLYMERASE II-ASSOCIATED PROTEIN 3"/>
    <property type="match status" value="1"/>
</dbReference>
<dbReference type="InterPro" id="IPR051966">
    <property type="entry name" value="RPAP3"/>
</dbReference>
<name>A0A443QYC7_9ACAR</name>
<dbReference type="SUPFAM" id="SSF48452">
    <property type="entry name" value="TPR-like"/>
    <property type="match status" value="1"/>
</dbReference>
<keyword evidence="7" id="KW-0346">Stress response</keyword>
<dbReference type="STRING" id="1965070.A0A443QYC7"/>
<dbReference type="InterPro" id="IPR011990">
    <property type="entry name" value="TPR-like_helical_dom_sf"/>
</dbReference>
<dbReference type="OrthoDB" id="2942533at2759"/>
<dbReference type="InterPro" id="IPR019734">
    <property type="entry name" value="TPR_rpt"/>
</dbReference>
<evidence type="ECO:0000259" key="6">
    <source>
        <dbReference type="Pfam" id="PF13877"/>
    </source>
</evidence>
<dbReference type="GO" id="GO:0101031">
    <property type="term" value="C:protein folding chaperone complex"/>
    <property type="evidence" value="ECO:0007669"/>
    <property type="project" value="TreeGrafter"/>
</dbReference>
<keyword evidence="2 5" id="KW-0802">TPR repeat</keyword>
<dbReference type="PROSITE" id="PS50005">
    <property type="entry name" value="TPR"/>
    <property type="match status" value="1"/>
</dbReference>
<comment type="similarity">
    <text evidence="3">Belongs to the RPAP3 family.</text>
</comment>